<feature type="compositionally biased region" description="Low complexity" evidence="6">
    <location>
        <begin position="825"/>
        <end position="837"/>
    </location>
</feature>
<organism evidence="9 10">
    <name type="scientific">Paramarasmius palmivorus</name>
    <dbReference type="NCBI Taxonomy" id="297713"/>
    <lineage>
        <taxon>Eukaryota</taxon>
        <taxon>Fungi</taxon>
        <taxon>Dikarya</taxon>
        <taxon>Basidiomycota</taxon>
        <taxon>Agaricomycotina</taxon>
        <taxon>Agaricomycetes</taxon>
        <taxon>Agaricomycetidae</taxon>
        <taxon>Agaricales</taxon>
        <taxon>Marasmiineae</taxon>
        <taxon>Marasmiaceae</taxon>
        <taxon>Paramarasmius</taxon>
    </lineage>
</organism>
<dbReference type="PROSITE" id="PS50011">
    <property type="entry name" value="PROTEIN_KINASE_DOM"/>
    <property type="match status" value="1"/>
</dbReference>
<keyword evidence="1" id="KW-0723">Serine/threonine-protein kinase</keyword>
<evidence type="ECO:0000313" key="10">
    <source>
        <dbReference type="Proteomes" id="UP001383192"/>
    </source>
</evidence>
<sequence length="894" mass="98036">MESEGQLYARLLFPLGHGYALWLPEPNGDLPAEYSAEGIRIGDVGIITPDGGFDFLFNICLPGDHPINQSRGTPHHFIPISWNSQTYQSPNRFRAGVPICSRRAKQRQISVEGSALVPGSPVGVGGGIEVSFNKNSGAVLMPSNGASRVDASHRAAFRDYAQAHAVDWYSFVNGTLGREAENGSIYLVTGFDKSDAWENVLFDSTYSTQSCSLIFNSGGIADGRMRLSRSSIFQSSITSRCSAHDAKTNQTLFIRGFRISLRQGPYSWLRGEIKVASTYESPARDILDAAGRFSQPQSTRQRSTSGSSSGSSNGGAALSDDSAVSEDYGSGASDTSIEEDGYVFSSQAYHPLTAINDHILETHPEINVVVTHDDDWISLLDLEDTMMPNDQTLIQRLHDRYQVIGVDGYAVLEPHMEFPSPEFAKHCAEMDESADSFKIINTYDTHNRRVPHQMLHSWRSTSGGDFGEPVNKDGMKISGTNYASSSRTLPPASAATRTDEQLFEQAAASLGLLHDNRERNALQRLPGSPLLIEFDFSSQSSTDLDNLRLSSHLQKETRFSEERARFYAAGLVLALEYLHKYDIGLHNLQPESILLDATGHILLCGPLSETYSRTDELTTTLCGTPECLAPEILLDEQGDSKVADFWSLGVLTFEMCCGWSPFYHEDTQQMYKNICFGKIRFPKGVISQDGKQFVTGLLNRNPKHRLGATRGVAELKEHPFFTSIDWDALSLKQVKPPFTPFVESDKPATSFDQVLASAEVTGFLVRNGFGAASHVDATPVLAIGEHEMSPLDASAMDIDDLPSPMGSENEDQGYDYPENGRSKFPTTPQAAATGAPHTQDKQTQKSSDAKQRSLPPINRRSAEKQTQTLQCNFCRARKIACGPAITGTVNRTCG</sequence>
<dbReference type="PROSITE" id="PS51285">
    <property type="entry name" value="AGC_KINASE_CTER"/>
    <property type="match status" value="1"/>
</dbReference>
<feature type="domain" description="AGC-kinase C-terminal" evidence="8">
    <location>
        <begin position="722"/>
        <end position="775"/>
    </location>
</feature>
<evidence type="ECO:0000256" key="3">
    <source>
        <dbReference type="ARBA" id="ARBA00022741"/>
    </source>
</evidence>
<dbReference type="SUPFAM" id="SSF56112">
    <property type="entry name" value="Protein kinase-like (PK-like)"/>
    <property type="match status" value="1"/>
</dbReference>
<feature type="region of interest" description="Disordered" evidence="6">
    <location>
        <begin position="795"/>
        <end position="866"/>
    </location>
</feature>
<evidence type="ECO:0000259" key="8">
    <source>
        <dbReference type="PROSITE" id="PS51285"/>
    </source>
</evidence>
<evidence type="ECO:0000256" key="1">
    <source>
        <dbReference type="ARBA" id="ARBA00022527"/>
    </source>
</evidence>
<dbReference type="InterPro" id="IPR000961">
    <property type="entry name" value="AGC-kinase_C"/>
</dbReference>
<comment type="caution">
    <text evidence="9">The sequence shown here is derived from an EMBL/GenBank/DDBJ whole genome shotgun (WGS) entry which is preliminary data.</text>
</comment>
<dbReference type="SMART" id="SM00220">
    <property type="entry name" value="S_TKc"/>
    <property type="match status" value="1"/>
</dbReference>
<name>A0AAW0CMB2_9AGAR</name>
<evidence type="ECO:0000256" key="4">
    <source>
        <dbReference type="ARBA" id="ARBA00022777"/>
    </source>
</evidence>
<keyword evidence="5" id="KW-0067">ATP-binding</keyword>
<proteinExistence type="predicted"/>
<evidence type="ECO:0008006" key="11">
    <source>
        <dbReference type="Google" id="ProtNLM"/>
    </source>
</evidence>
<keyword evidence="4" id="KW-0418">Kinase</keyword>
<dbReference type="GO" id="GO:0004674">
    <property type="term" value="F:protein serine/threonine kinase activity"/>
    <property type="evidence" value="ECO:0007669"/>
    <property type="project" value="UniProtKB-KW"/>
</dbReference>
<feature type="compositionally biased region" description="Basic and acidic residues" evidence="6">
    <location>
        <begin position="838"/>
        <end position="851"/>
    </location>
</feature>
<dbReference type="Pfam" id="PF00069">
    <property type="entry name" value="Pkinase"/>
    <property type="match status" value="1"/>
</dbReference>
<reference evidence="9 10" key="1">
    <citation type="submission" date="2024-01" db="EMBL/GenBank/DDBJ databases">
        <title>A draft genome for a cacao thread blight-causing isolate of Paramarasmius palmivorus.</title>
        <authorList>
            <person name="Baruah I.K."/>
            <person name="Bukari Y."/>
            <person name="Amoako-Attah I."/>
            <person name="Meinhardt L.W."/>
            <person name="Bailey B.A."/>
            <person name="Cohen S.P."/>
        </authorList>
    </citation>
    <scope>NUCLEOTIDE SEQUENCE [LARGE SCALE GENOMIC DNA]</scope>
    <source>
        <strain evidence="9 10">GH-12</strain>
    </source>
</reference>
<accession>A0AAW0CMB2</accession>
<dbReference type="GO" id="GO:0005524">
    <property type="term" value="F:ATP binding"/>
    <property type="evidence" value="ECO:0007669"/>
    <property type="project" value="UniProtKB-KW"/>
</dbReference>
<evidence type="ECO:0000256" key="6">
    <source>
        <dbReference type="SAM" id="MobiDB-lite"/>
    </source>
</evidence>
<dbReference type="PANTHER" id="PTHR24351">
    <property type="entry name" value="RIBOSOMAL PROTEIN S6 KINASE"/>
    <property type="match status" value="1"/>
</dbReference>
<protein>
    <recommendedName>
        <fullName evidence="11">Protein kinase domain-containing protein</fullName>
    </recommendedName>
</protein>
<feature type="compositionally biased region" description="Low complexity" evidence="6">
    <location>
        <begin position="297"/>
        <end position="311"/>
    </location>
</feature>
<keyword evidence="2" id="KW-0808">Transferase</keyword>
<evidence type="ECO:0000259" key="7">
    <source>
        <dbReference type="PROSITE" id="PS50011"/>
    </source>
</evidence>
<feature type="region of interest" description="Disordered" evidence="6">
    <location>
        <begin position="291"/>
        <end position="334"/>
    </location>
</feature>
<evidence type="ECO:0000313" key="9">
    <source>
        <dbReference type="EMBL" id="KAK7040124.1"/>
    </source>
</evidence>
<dbReference type="Proteomes" id="UP001383192">
    <property type="component" value="Unassembled WGS sequence"/>
</dbReference>
<dbReference type="AlphaFoldDB" id="A0AAW0CMB2"/>
<feature type="domain" description="Protein kinase" evidence="7">
    <location>
        <begin position="455"/>
        <end position="721"/>
    </location>
</feature>
<dbReference type="EMBL" id="JAYKXP010000038">
    <property type="protein sequence ID" value="KAK7040124.1"/>
    <property type="molecule type" value="Genomic_DNA"/>
</dbReference>
<dbReference type="Gene3D" id="3.30.200.20">
    <property type="entry name" value="Phosphorylase Kinase, domain 1"/>
    <property type="match status" value="1"/>
</dbReference>
<dbReference type="FunFam" id="1.10.510.10:FF:000008">
    <property type="entry name" value="Non-specific serine/threonine protein kinase"/>
    <property type="match status" value="1"/>
</dbReference>
<gene>
    <name evidence="9" type="ORF">VNI00_009930</name>
</gene>
<keyword evidence="3" id="KW-0547">Nucleotide-binding</keyword>
<dbReference type="Gene3D" id="1.10.510.10">
    <property type="entry name" value="Transferase(Phosphotransferase) domain 1"/>
    <property type="match status" value="1"/>
</dbReference>
<evidence type="ECO:0000256" key="5">
    <source>
        <dbReference type="ARBA" id="ARBA00022840"/>
    </source>
</evidence>
<dbReference type="InterPro" id="IPR011009">
    <property type="entry name" value="Kinase-like_dom_sf"/>
</dbReference>
<evidence type="ECO:0000256" key="2">
    <source>
        <dbReference type="ARBA" id="ARBA00022679"/>
    </source>
</evidence>
<keyword evidence="10" id="KW-1185">Reference proteome</keyword>
<dbReference type="InterPro" id="IPR000719">
    <property type="entry name" value="Prot_kinase_dom"/>
</dbReference>